<evidence type="ECO:0000256" key="2">
    <source>
        <dbReference type="ARBA" id="ARBA00022692"/>
    </source>
</evidence>
<evidence type="ECO:0000256" key="8">
    <source>
        <dbReference type="SAM" id="MobiDB-lite"/>
    </source>
</evidence>
<evidence type="ECO:0000256" key="3">
    <source>
        <dbReference type="ARBA" id="ARBA00022792"/>
    </source>
</evidence>
<keyword evidence="5" id="KW-0496">Mitochondrion</keyword>
<evidence type="ECO:0000256" key="9">
    <source>
        <dbReference type="SAM" id="Phobius"/>
    </source>
</evidence>
<keyword evidence="6 9" id="KW-0472">Membrane</keyword>
<feature type="transmembrane region" description="Helical" evidence="9">
    <location>
        <begin position="541"/>
        <end position="564"/>
    </location>
</feature>
<gene>
    <name evidence="11" type="ORF">OLUC0939_LOCUS4004</name>
</gene>
<evidence type="ECO:0000256" key="7">
    <source>
        <dbReference type="SAM" id="Coils"/>
    </source>
</evidence>
<name>A0A7R9T455_9CHLO</name>
<sequence>MDARGATRARAIRDAASAGGESSSGKTPSEGTGNECEGFGDPNASGFSFSAASSAGGEPLSSDEAARADAARRLTRLESLTQLRELYGTVVECEKSLANDFFVVHADADGNESNKLFDGKPLSAFAVPSAELEEAMSALEEMVEVMSKLEVEQEKLRAAPAAMAGRWDSLFDDPDAARAELENKFADLGARVEARCREMAAYLPYGSRAEAERALEQAEDALEAAEEDQGETQVGARLRPLGRRVGRFTSRRVRSAEGVLGEGLEQLKASPRESIKSAAQYSRGVWARINGLNIGDSGVVEVLKAYPVPRVPREKREARVLRLTIEVQDRDKALTEAQRARDAIMAQGRNSALSRVALGDKIRDSDEKVSTLRRVFAVRTLQMEMERIMLALEEEVAAPPDTLSRGEMKDMRLMVAEFGVMDLSLRRLISLVDRQQSQLIDDEALSKLAMEIPDMKSRLAISDEPNVAMSLDMMRERMSLTVNESLETIREAGTFLVRGVRLLGSDIGTSVRLFLRAAFGTTLRPREVQVLRRTFLDVFTFVPFMIILITPITPVGHVLVFGFIQKYFPQLFPSQFTTRRQELMQKYEELKEQLAMAEEQADAANESEALRRAVAAVSSVRGIISGAVSDAADALAGGVDEEAQSKLEQQRVNALRAELDETEIRLNDASDDDDEEPKTASAKKSD</sequence>
<proteinExistence type="predicted"/>
<comment type="subcellular location">
    <subcellularLocation>
        <location evidence="1">Mitochondrion inner membrane</location>
        <topology evidence="1">Single-pass membrane protein</topology>
    </subcellularLocation>
</comment>
<dbReference type="GO" id="GO:0043022">
    <property type="term" value="F:ribosome binding"/>
    <property type="evidence" value="ECO:0007669"/>
    <property type="project" value="InterPro"/>
</dbReference>
<keyword evidence="2 9" id="KW-0812">Transmembrane</keyword>
<evidence type="ECO:0000256" key="5">
    <source>
        <dbReference type="ARBA" id="ARBA00023128"/>
    </source>
</evidence>
<dbReference type="PANTHER" id="PTHR14009:SF1">
    <property type="entry name" value="MITOCHONDRIAL PROTON_CALCIUM EXCHANGER PROTEIN"/>
    <property type="match status" value="1"/>
</dbReference>
<feature type="compositionally biased region" description="Basic and acidic residues" evidence="8">
    <location>
        <begin position="658"/>
        <end position="668"/>
    </location>
</feature>
<dbReference type="PANTHER" id="PTHR14009">
    <property type="entry name" value="LEUCINE ZIPPER-EF-HAND CONTAINING TRANSMEMBRANE PROTEIN"/>
    <property type="match status" value="1"/>
</dbReference>
<protein>
    <recommendedName>
        <fullName evidence="10">Letm1 RBD domain-containing protein</fullName>
    </recommendedName>
</protein>
<evidence type="ECO:0000256" key="4">
    <source>
        <dbReference type="ARBA" id="ARBA00022989"/>
    </source>
</evidence>
<keyword evidence="3" id="KW-0999">Mitochondrion inner membrane</keyword>
<dbReference type="GO" id="GO:0005743">
    <property type="term" value="C:mitochondrial inner membrane"/>
    <property type="evidence" value="ECO:0007669"/>
    <property type="project" value="UniProtKB-SubCell"/>
</dbReference>
<keyword evidence="4 9" id="KW-1133">Transmembrane helix</keyword>
<feature type="domain" description="Letm1 RBD" evidence="10">
    <location>
        <begin position="523"/>
        <end position="604"/>
    </location>
</feature>
<keyword evidence="7" id="KW-0175">Coiled coil</keyword>
<feature type="compositionally biased region" description="Low complexity" evidence="8">
    <location>
        <begin position="44"/>
        <end position="57"/>
    </location>
</feature>
<feature type="compositionally biased region" description="Low complexity" evidence="8">
    <location>
        <begin position="15"/>
        <end position="25"/>
    </location>
</feature>
<reference evidence="11" key="1">
    <citation type="submission" date="2021-01" db="EMBL/GenBank/DDBJ databases">
        <authorList>
            <person name="Corre E."/>
            <person name="Pelletier E."/>
            <person name="Niang G."/>
            <person name="Scheremetjew M."/>
            <person name="Finn R."/>
            <person name="Kale V."/>
            <person name="Holt S."/>
            <person name="Cochrane G."/>
            <person name="Meng A."/>
            <person name="Brown T."/>
            <person name="Cohen L."/>
        </authorList>
    </citation>
    <scope>NUCLEOTIDE SEQUENCE</scope>
    <source>
        <strain evidence="11">Clade-A-BCC118000</strain>
    </source>
</reference>
<evidence type="ECO:0000256" key="6">
    <source>
        <dbReference type="ARBA" id="ARBA00023136"/>
    </source>
</evidence>
<dbReference type="InterPro" id="IPR044202">
    <property type="entry name" value="LETM1/MDM38-like"/>
</dbReference>
<organism evidence="11">
    <name type="scientific">Ostreococcus sp. 'lucimarinus'</name>
    <dbReference type="NCBI Taxonomy" id="242159"/>
    <lineage>
        <taxon>Eukaryota</taxon>
        <taxon>Viridiplantae</taxon>
        <taxon>Chlorophyta</taxon>
        <taxon>Mamiellophyceae</taxon>
        <taxon>Mamiellales</taxon>
        <taxon>Bathycoccaceae</taxon>
        <taxon>Ostreococcus</taxon>
    </lineage>
</organism>
<evidence type="ECO:0000259" key="10">
    <source>
        <dbReference type="Pfam" id="PF07766"/>
    </source>
</evidence>
<dbReference type="EMBL" id="HBDX01004655">
    <property type="protein sequence ID" value="CAD8223280.1"/>
    <property type="molecule type" value="Transcribed_RNA"/>
</dbReference>
<dbReference type="Pfam" id="PF07766">
    <property type="entry name" value="LETM1_RBD"/>
    <property type="match status" value="1"/>
</dbReference>
<dbReference type="AlphaFoldDB" id="A0A7R9T455"/>
<dbReference type="InterPro" id="IPR033122">
    <property type="entry name" value="LETM1-like_RBD"/>
</dbReference>
<feature type="coiled-coil region" evidence="7">
    <location>
        <begin position="580"/>
        <end position="607"/>
    </location>
</feature>
<dbReference type="GO" id="GO:0030003">
    <property type="term" value="P:intracellular monoatomic cation homeostasis"/>
    <property type="evidence" value="ECO:0007669"/>
    <property type="project" value="TreeGrafter"/>
</dbReference>
<feature type="coiled-coil region" evidence="7">
    <location>
        <begin position="129"/>
        <end position="159"/>
    </location>
</feature>
<feature type="region of interest" description="Disordered" evidence="8">
    <location>
        <begin position="658"/>
        <end position="686"/>
    </location>
</feature>
<feature type="region of interest" description="Disordered" evidence="8">
    <location>
        <begin position="1"/>
        <end position="67"/>
    </location>
</feature>
<accession>A0A7R9T455</accession>
<evidence type="ECO:0000256" key="1">
    <source>
        <dbReference type="ARBA" id="ARBA00004434"/>
    </source>
</evidence>
<evidence type="ECO:0000313" key="11">
    <source>
        <dbReference type="EMBL" id="CAD8223280.1"/>
    </source>
</evidence>